<dbReference type="PANTHER" id="PTHR44846">
    <property type="entry name" value="MANNOSYL-D-GLYCERATE TRANSPORT/METABOLISM SYSTEM REPRESSOR MNGR-RELATED"/>
    <property type="match status" value="1"/>
</dbReference>
<dbReference type="GO" id="GO:0003700">
    <property type="term" value="F:DNA-binding transcription factor activity"/>
    <property type="evidence" value="ECO:0007669"/>
    <property type="project" value="InterPro"/>
</dbReference>
<protein>
    <submittedName>
        <fullName evidence="5">GntR family transcriptional regulator</fullName>
    </submittedName>
</protein>
<proteinExistence type="predicted"/>
<keyword evidence="6" id="KW-1185">Reference proteome</keyword>
<dbReference type="CDD" id="cd07377">
    <property type="entry name" value="WHTH_GntR"/>
    <property type="match status" value="1"/>
</dbReference>
<dbReference type="SMART" id="SM00866">
    <property type="entry name" value="UTRA"/>
    <property type="match status" value="1"/>
</dbReference>
<name>A0A964WSR2_9HYPH</name>
<comment type="caution">
    <text evidence="5">The sequence shown here is derived from an EMBL/GenBank/DDBJ whole genome shotgun (WGS) entry which is preliminary data.</text>
</comment>
<dbReference type="GO" id="GO:0003677">
    <property type="term" value="F:DNA binding"/>
    <property type="evidence" value="ECO:0007669"/>
    <property type="project" value="UniProtKB-KW"/>
</dbReference>
<keyword evidence="2" id="KW-0238">DNA-binding</keyword>
<evidence type="ECO:0000259" key="4">
    <source>
        <dbReference type="PROSITE" id="PS50949"/>
    </source>
</evidence>
<accession>A0A964WSR2</accession>
<dbReference type="Gene3D" id="3.40.1410.10">
    <property type="entry name" value="Chorismate lyase-like"/>
    <property type="match status" value="1"/>
</dbReference>
<keyword evidence="1" id="KW-0805">Transcription regulation</keyword>
<dbReference type="SMART" id="SM00345">
    <property type="entry name" value="HTH_GNTR"/>
    <property type="match status" value="1"/>
</dbReference>
<dbReference type="InterPro" id="IPR011663">
    <property type="entry name" value="UTRA"/>
</dbReference>
<gene>
    <name evidence="5" type="ORF">E4O86_05425</name>
</gene>
<dbReference type="InterPro" id="IPR000524">
    <property type="entry name" value="Tscrpt_reg_HTH_GntR"/>
</dbReference>
<dbReference type="GO" id="GO:0045892">
    <property type="term" value="P:negative regulation of DNA-templated transcription"/>
    <property type="evidence" value="ECO:0007669"/>
    <property type="project" value="TreeGrafter"/>
</dbReference>
<dbReference type="InterPro" id="IPR036390">
    <property type="entry name" value="WH_DNA-bd_sf"/>
</dbReference>
<sequence>MSIPQRKALDFSRSAVSRYIQLATLFRQRIDSGQWPVGKQTPTVEELSVDCGVARATIRQALDILEDEGLIERFRAKGTFVRRRPREELWCAVGTDWSGLLRPSTSATIEVLSDEPNVVLEDVPYMIGELAPAYRHLRRRHWRHDVPFLLTDVYIDERLRNKITQKDIETKTALQLINDVKGVTIVDALQTLTIGTADMETAESLSIPLNAPVAYVYRRAVDKKGTAVLIALGIYDGKVVRFDIKLR</sequence>
<keyword evidence="3" id="KW-0804">Transcription</keyword>
<dbReference type="Proteomes" id="UP000773614">
    <property type="component" value="Unassembled WGS sequence"/>
</dbReference>
<evidence type="ECO:0000256" key="2">
    <source>
        <dbReference type="ARBA" id="ARBA00023125"/>
    </source>
</evidence>
<evidence type="ECO:0000313" key="5">
    <source>
        <dbReference type="EMBL" id="MYZ47151.1"/>
    </source>
</evidence>
<evidence type="ECO:0000256" key="1">
    <source>
        <dbReference type="ARBA" id="ARBA00023015"/>
    </source>
</evidence>
<dbReference type="InterPro" id="IPR050679">
    <property type="entry name" value="Bact_HTH_transcr_reg"/>
</dbReference>
<dbReference type="Pfam" id="PF00392">
    <property type="entry name" value="GntR"/>
    <property type="match status" value="1"/>
</dbReference>
<feature type="domain" description="HTH gntR-type" evidence="4">
    <location>
        <begin position="16"/>
        <end position="84"/>
    </location>
</feature>
<dbReference type="EMBL" id="SPKJ01000010">
    <property type="protein sequence ID" value="MYZ47151.1"/>
    <property type="molecule type" value="Genomic_DNA"/>
</dbReference>
<dbReference type="PRINTS" id="PR00035">
    <property type="entry name" value="HTHGNTR"/>
</dbReference>
<dbReference type="InterPro" id="IPR028978">
    <property type="entry name" value="Chorismate_lyase_/UTRA_dom_sf"/>
</dbReference>
<organism evidence="5 6">
    <name type="scientific">Propylenella binzhouense</name>
    <dbReference type="NCBI Taxonomy" id="2555902"/>
    <lineage>
        <taxon>Bacteria</taxon>
        <taxon>Pseudomonadati</taxon>
        <taxon>Pseudomonadota</taxon>
        <taxon>Alphaproteobacteria</taxon>
        <taxon>Hyphomicrobiales</taxon>
        <taxon>Propylenellaceae</taxon>
        <taxon>Propylenella</taxon>
    </lineage>
</organism>
<dbReference type="Gene3D" id="1.10.10.10">
    <property type="entry name" value="Winged helix-like DNA-binding domain superfamily/Winged helix DNA-binding domain"/>
    <property type="match status" value="1"/>
</dbReference>
<dbReference type="Pfam" id="PF07702">
    <property type="entry name" value="UTRA"/>
    <property type="match status" value="1"/>
</dbReference>
<dbReference type="RefSeq" id="WP_161139499.1">
    <property type="nucleotide sequence ID" value="NZ_SPKJ01000010.1"/>
</dbReference>
<dbReference type="PANTHER" id="PTHR44846:SF1">
    <property type="entry name" value="MANNOSYL-D-GLYCERATE TRANSPORT_METABOLISM SYSTEM REPRESSOR MNGR-RELATED"/>
    <property type="match status" value="1"/>
</dbReference>
<dbReference type="SUPFAM" id="SSF64288">
    <property type="entry name" value="Chorismate lyase-like"/>
    <property type="match status" value="1"/>
</dbReference>
<evidence type="ECO:0000256" key="3">
    <source>
        <dbReference type="ARBA" id="ARBA00023163"/>
    </source>
</evidence>
<dbReference type="PROSITE" id="PS50949">
    <property type="entry name" value="HTH_GNTR"/>
    <property type="match status" value="1"/>
</dbReference>
<evidence type="ECO:0000313" key="6">
    <source>
        <dbReference type="Proteomes" id="UP000773614"/>
    </source>
</evidence>
<dbReference type="AlphaFoldDB" id="A0A964WSR2"/>
<dbReference type="OrthoDB" id="9794015at2"/>
<reference evidence="5" key="1">
    <citation type="submission" date="2019-03" db="EMBL/GenBank/DDBJ databases">
        <title>Afifella sp. nov., isolated from activated sludge.</title>
        <authorList>
            <person name="Li Q."/>
            <person name="Liu Y."/>
        </authorList>
    </citation>
    <scope>NUCLEOTIDE SEQUENCE</scope>
    <source>
        <strain evidence="5">L72</strain>
    </source>
</reference>
<dbReference type="InterPro" id="IPR036388">
    <property type="entry name" value="WH-like_DNA-bd_sf"/>
</dbReference>
<dbReference type="SUPFAM" id="SSF46785">
    <property type="entry name" value="Winged helix' DNA-binding domain"/>
    <property type="match status" value="1"/>
</dbReference>